<dbReference type="OrthoDB" id="4975281at2"/>
<dbReference type="Gene3D" id="1.10.510.10">
    <property type="entry name" value="Transferase(Phosphotransferase) domain 1"/>
    <property type="match status" value="1"/>
</dbReference>
<keyword evidence="3" id="KW-0472">Membrane</keyword>
<dbReference type="Gene3D" id="1.25.40.680">
    <property type="entry name" value="Type VII secretion system EssB, C-terminal-like domain"/>
    <property type="match status" value="1"/>
</dbReference>
<dbReference type="InterPro" id="IPR042565">
    <property type="entry name" value="T7SS_EssB_C"/>
</dbReference>
<dbReference type="eggNOG" id="COG4499">
    <property type="taxonomic scope" value="Bacteria"/>
</dbReference>
<sequence length="408" mass="47461">MIEQFNFLGQNFIFEKNKDNWQLVLKRSDINLSHLEQLQLLEVDSPHFLPQSWHFEDEHITFTYQIPPLGESFSHVKQLRMSEQLRFCLNLLELKDTLRYSFGFILHPINFVISKDLRVQIAYRSLMNAMIPQALTPLDFLRQCQSLIVSLFTGEDFLTLYEGGLEVLKLPRFLETVRQSEDLEKLEDYLMALYEEKRKEESETQQLVSKYRFKFYKYATIWLTALAVILCFPLVYLVFFQSPFQAKMLQADKSFLKFDYNGLIDDLDKVPLKKLPYTQKYELAYAYIKGLDFNDEQRGVVLNNVTLKSDELYLDYWIQIGRGNNGAAVDTAKRLDDVDLILYALAESITATRKDSSLSAKKRDEKLSQLQSEYDQYWDDRKTALAGGKDGEQSKASAKSSSSSSKGK</sequence>
<protein>
    <submittedName>
        <fullName evidence="4">Type VII secretion protein EssB</fullName>
    </submittedName>
</protein>
<feature type="compositionally biased region" description="Low complexity" evidence="2">
    <location>
        <begin position="394"/>
        <end position="408"/>
    </location>
</feature>
<evidence type="ECO:0000256" key="3">
    <source>
        <dbReference type="SAM" id="Phobius"/>
    </source>
</evidence>
<keyword evidence="5" id="KW-1185">Reference proteome</keyword>
<evidence type="ECO:0000313" key="5">
    <source>
        <dbReference type="Proteomes" id="UP000003573"/>
    </source>
</evidence>
<reference evidence="4 5" key="1">
    <citation type="journal article" date="2014" name="Int. J. Syst. Evol. Microbiol.">
        <title>Phylogenomics and the dynamic genome evolution of the genus Streptococcus.</title>
        <authorList>
            <consortium name="The Broad Institute Genome Sequencing Platform"/>
            <person name="Richards V.P."/>
            <person name="Palmer S.R."/>
            <person name="Pavinski Bitar P.D."/>
            <person name="Qin X."/>
            <person name="Weinstock G.M."/>
            <person name="Highlander S.K."/>
            <person name="Town C.D."/>
            <person name="Burne R.A."/>
            <person name="Stanhope M.J."/>
        </authorList>
    </citation>
    <scope>NUCLEOTIDE SEQUENCE [LARGE SCALE GENOMIC DNA]</scope>
    <source>
        <strain evidence="4 5">NCTC 11558</strain>
    </source>
</reference>
<dbReference type="InterPro" id="IPR018778">
    <property type="entry name" value="T7SS_EssB"/>
</dbReference>
<evidence type="ECO:0000313" key="4">
    <source>
        <dbReference type="EMBL" id="EHJ53296.1"/>
    </source>
</evidence>
<dbReference type="Pfam" id="PF10140">
    <property type="entry name" value="YukC"/>
    <property type="match status" value="1"/>
</dbReference>
<proteinExistence type="inferred from homology"/>
<gene>
    <name evidence="4" type="primary">essB</name>
    <name evidence="4" type="ORF">STRMA_1952</name>
</gene>
<dbReference type="NCBIfam" id="TIGR03926">
    <property type="entry name" value="T7_EssB"/>
    <property type="match status" value="1"/>
</dbReference>
<evidence type="ECO:0000256" key="1">
    <source>
        <dbReference type="ARBA" id="ARBA00010163"/>
    </source>
</evidence>
<name>G5JX83_9STRE</name>
<keyword evidence="3" id="KW-0812">Transmembrane</keyword>
<dbReference type="RefSeq" id="WP_003082307.1">
    <property type="nucleotide sequence ID" value="NZ_AEUW02000001.1"/>
</dbReference>
<dbReference type="EMBL" id="AEUW02000001">
    <property type="protein sequence ID" value="EHJ53296.1"/>
    <property type="molecule type" value="Genomic_DNA"/>
</dbReference>
<comment type="similarity">
    <text evidence="1">Belongs to the EssB family.</text>
</comment>
<dbReference type="AlphaFoldDB" id="G5JX83"/>
<evidence type="ECO:0000256" key="2">
    <source>
        <dbReference type="SAM" id="MobiDB-lite"/>
    </source>
</evidence>
<dbReference type="Proteomes" id="UP000003573">
    <property type="component" value="Unassembled WGS sequence"/>
</dbReference>
<organism evidence="4 5">
    <name type="scientific">Streptococcus macacae NCTC 11558</name>
    <dbReference type="NCBI Taxonomy" id="764298"/>
    <lineage>
        <taxon>Bacteria</taxon>
        <taxon>Bacillati</taxon>
        <taxon>Bacillota</taxon>
        <taxon>Bacilli</taxon>
        <taxon>Lactobacillales</taxon>
        <taxon>Streptococcaceae</taxon>
        <taxon>Streptococcus</taxon>
    </lineage>
</organism>
<feature type="transmembrane region" description="Helical" evidence="3">
    <location>
        <begin position="219"/>
        <end position="239"/>
    </location>
</feature>
<accession>G5JX83</accession>
<keyword evidence="3" id="KW-1133">Transmembrane helix</keyword>
<feature type="region of interest" description="Disordered" evidence="2">
    <location>
        <begin position="385"/>
        <end position="408"/>
    </location>
</feature>
<dbReference type="STRING" id="764298.STRMA_1952"/>
<comment type="caution">
    <text evidence="4">The sequence shown here is derived from an EMBL/GenBank/DDBJ whole genome shotgun (WGS) entry which is preliminary data.</text>
</comment>